<evidence type="ECO:0000313" key="2">
    <source>
        <dbReference type="EMBL" id="KAF6353587.1"/>
    </source>
</evidence>
<organism evidence="2 3">
    <name type="scientific">Pipistrellus kuhlii</name>
    <name type="common">Kuhl's pipistrelle</name>
    <dbReference type="NCBI Taxonomy" id="59472"/>
    <lineage>
        <taxon>Eukaryota</taxon>
        <taxon>Metazoa</taxon>
        <taxon>Chordata</taxon>
        <taxon>Craniata</taxon>
        <taxon>Vertebrata</taxon>
        <taxon>Euteleostomi</taxon>
        <taxon>Mammalia</taxon>
        <taxon>Eutheria</taxon>
        <taxon>Laurasiatheria</taxon>
        <taxon>Chiroptera</taxon>
        <taxon>Yangochiroptera</taxon>
        <taxon>Vespertilionidae</taxon>
        <taxon>Pipistrellus</taxon>
    </lineage>
</organism>
<accession>A0A7J7XV75</accession>
<comment type="caution">
    <text evidence="2">The sequence shown here is derived from an EMBL/GenBank/DDBJ whole genome shotgun (WGS) entry which is preliminary data.</text>
</comment>
<feature type="region of interest" description="Disordered" evidence="1">
    <location>
        <begin position="1"/>
        <end position="24"/>
    </location>
</feature>
<sequence length="159" mass="17664">MGGGPASLARGRGHGQLAGLPAGRTPGQGNNLHISLLLYRIYTEWPDYYVFRDHNILAIQYIYIYVTLHTNLYTNSSLRGLATLCPLPRGSPGPRGPSMPWPGRRPILGWEMQMTSLSVLRNSNKGFPSFLSQLSPLCFCHQPLLSHYPLSLYLLAART</sequence>
<reference evidence="2 3" key="1">
    <citation type="journal article" date="2020" name="Nature">
        <title>Six reference-quality genomes reveal evolution of bat adaptations.</title>
        <authorList>
            <person name="Jebb D."/>
            <person name="Huang Z."/>
            <person name="Pippel M."/>
            <person name="Hughes G.M."/>
            <person name="Lavrichenko K."/>
            <person name="Devanna P."/>
            <person name="Winkler S."/>
            <person name="Jermiin L.S."/>
            <person name="Skirmuntt E.C."/>
            <person name="Katzourakis A."/>
            <person name="Burkitt-Gray L."/>
            <person name="Ray D.A."/>
            <person name="Sullivan K.A.M."/>
            <person name="Roscito J.G."/>
            <person name="Kirilenko B.M."/>
            <person name="Davalos L.M."/>
            <person name="Corthals A.P."/>
            <person name="Power M.L."/>
            <person name="Jones G."/>
            <person name="Ransome R.D."/>
            <person name="Dechmann D.K.N."/>
            <person name="Locatelli A.G."/>
            <person name="Puechmaille S.J."/>
            <person name="Fedrigo O."/>
            <person name="Jarvis E.D."/>
            <person name="Hiller M."/>
            <person name="Vernes S.C."/>
            <person name="Myers E.W."/>
            <person name="Teeling E.C."/>
        </authorList>
    </citation>
    <scope>NUCLEOTIDE SEQUENCE [LARGE SCALE GENOMIC DNA]</scope>
    <source>
        <strain evidence="2">MPipKuh1</strain>
        <tissue evidence="2">Flight muscle</tissue>
    </source>
</reference>
<dbReference type="Proteomes" id="UP000558488">
    <property type="component" value="Unassembled WGS sequence"/>
</dbReference>
<keyword evidence="3" id="KW-1185">Reference proteome</keyword>
<name>A0A7J7XV75_PIPKU</name>
<gene>
    <name evidence="2" type="ORF">mPipKuh1_010500</name>
</gene>
<dbReference type="EMBL" id="JACAGB010000007">
    <property type="protein sequence ID" value="KAF6353587.1"/>
    <property type="molecule type" value="Genomic_DNA"/>
</dbReference>
<protein>
    <submittedName>
        <fullName evidence="2">Uncharacterized protein</fullName>
    </submittedName>
</protein>
<dbReference type="AlphaFoldDB" id="A0A7J7XV75"/>
<proteinExistence type="predicted"/>
<evidence type="ECO:0000313" key="3">
    <source>
        <dbReference type="Proteomes" id="UP000558488"/>
    </source>
</evidence>
<evidence type="ECO:0000256" key="1">
    <source>
        <dbReference type="SAM" id="MobiDB-lite"/>
    </source>
</evidence>